<dbReference type="AlphaFoldDB" id="A0A096MWX2"/>
<evidence type="ECO:0000313" key="4">
    <source>
        <dbReference type="Proteomes" id="UP000028761"/>
    </source>
</evidence>
<feature type="signal peptide" evidence="1">
    <location>
        <begin position="1"/>
        <end position="20"/>
    </location>
</feature>
<dbReference type="CDD" id="cd23579">
    <property type="entry name" value="TFP_LU_ECD_PATE3"/>
    <property type="match status" value="1"/>
</dbReference>
<sequence>MNKYFLFLFPLCCLIVAVTSLQCITCHLRTRTDRCRRGFGACTAQKDEACMLLKIYQGNTLQISYMVCQKFCRDMTFDLGNRTYVHTCCNHNYCNFQL</sequence>
<reference evidence="3" key="3">
    <citation type="submission" date="2025-09" db="UniProtKB">
        <authorList>
            <consortium name="Ensembl"/>
        </authorList>
    </citation>
    <scope>IDENTIFICATION</scope>
</reference>
<dbReference type="STRING" id="9555.ENSPANP00000004381"/>
<accession>A0A096MWX2</accession>
<dbReference type="OMA" id="YVHKCCN"/>
<proteinExistence type="predicted"/>
<dbReference type="InterPro" id="IPR016054">
    <property type="entry name" value="LY6_UPA_recep-like"/>
</dbReference>
<reference evidence="3" key="2">
    <citation type="submission" date="2025-08" db="UniProtKB">
        <authorList>
            <consortium name="Ensembl"/>
        </authorList>
    </citation>
    <scope>IDENTIFICATION</scope>
</reference>
<protein>
    <submittedName>
        <fullName evidence="3">Prostate and testis expressed 3</fullName>
    </submittedName>
</protein>
<dbReference type="GeneTree" id="ENSGT00690000102487"/>
<name>A0A096MWX2_PAPAN</name>
<reference evidence="3 4" key="1">
    <citation type="submission" date="2012-03" db="EMBL/GenBank/DDBJ databases">
        <title>Whole Genome Assembly of Papio anubis.</title>
        <authorList>
            <person name="Liu Y.L."/>
            <person name="Abraham K.A."/>
            <person name="Akbar H.A."/>
            <person name="Ali S.A."/>
            <person name="Anosike U.A."/>
            <person name="Aqrawi P.A."/>
            <person name="Arias F.A."/>
            <person name="Attaway T.A."/>
            <person name="Awwad R.A."/>
            <person name="Babu C.B."/>
            <person name="Bandaranaike D.B."/>
            <person name="Battles P.B."/>
            <person name="Bell A.B."/>
            <person name="Beltran B.B."/>
            <person name="Berhane-Mersha D.B."/>
            <person name="Bess C.B."/>
            <person name="Bickham C.B."/>
            <person name="Bolden T.B."/>
            <person name="Carter K.C."/>
            <person name="Chau D.C."/>
            <person name="Chavez A.C."/>
            <person name="Clerc-Blankenburg K.C."/>
            <person name="Coyle M.C."/>
            <person name="Dao M.D."/>
            <person name="Davila M.L.D."/>
            <person name="Davy-Carroll L.D."/>
            <person name="Denson S.D."/>
            <person name="Dinh H.D."/>
            <person name="Fernandez S.F."/>
            <person name="Fernando P.F."/>
            <person name="Forbes L.F."/>
            <person name="Francis C.F."/>
            <person name="Francisco L.F."/>
            <person name="Fu Q.F."/>
            <person name="Garcia-Iii R.G."/>
            <person name="Garrett T.G."/>
            <person name="Gross S.G."/>
            <person name="Gubbala S.G."/>
            <person name="Hirani K.H."/>
            <person name="Hogues M.H."/>
            <person name="Hollins B.H."/>
            <person name="Jackson L.J."/>
            <person name="Javaid M.J."/>
            <person name="Jhangiani S.J."/>
            <person name="Johnson A.J."/>
            <person name="Johnson B.J."/>
            <person name="Jones J.J."/>
            <person name="Joshi V.J."/>
            <person name="Kalu J.K."/>
            <person name="Khan N.K."/>
            <person name="Korchina V.K."/>
            <person name="Kovar C.K."/>
            <person name="Lago L.L."/>
            <person name="Lara F.L."/>
            <person name="Le T.-K.L."/>
            <person name="Lee S.L."/>
            <person name="Legall-Iii F.L."/>
            <person name="Lemon S.L."/>
            <person name="Liu J.L."/>
            <person name="Liu Y.-S.L."/>
            <person name="Liyanage D.L."/>
            <person name="Lopez J.L."/>
            <person name="Lorensuhewa L.L."/>
            <person name="Mata R.M."/>
            <person name="Mathew T.M."/>
            <person name="Mercado C.M."/>
            <person name="Mercado I.M."/>
            <person name="Morales K.M."/>
            <person name="Morgan M.M."/>
            <person name="Munidasa M.M."/>
            <person name="Ngo D.N."/>
            <person name="Nguyen L.N."/>
            <person name="Nguyen T.N."/>
            <person name="Nguyen N.N."/>
            <person name="Obregon M.O."/>
            <person name="Okwuonu G.O."/>
            <person name="Ongeri F.O."/>
            <person name="Onwere C.O."/>
            <person name="Osifeso I.O."/>
            <person name="Parra A.P."/>
            <person name="Patil S.P."/>
            <person name="Perez A.P."/>
            <person name="Perez Y.P."/>
            <person name="Pham C.P."/>
            <person name="Pu L.-L.P."/>
            <person name="Puazo M.P."/>
            <person name="Quiroz J.Q."/>
            <person name="Rouhana J.R."/>
            <person name="Ruiz M.R."/>
            <person name="Ruiz S.-J.R."/>
            <person name="Saada N.S."/>
            <person name="Santibanez J.S."/>
            <person name="Scheel M.S."/>
            <person name="Schneider B.S."/>
            <person name="Simmons D.S."/>
            <person name="Sisson I.S."/>
            <person name="Tang L.-Y.T."/>
            <person name="Thornton R.T."/>
            <person name="Tisius J.T."/>
            <person name="Toledanes G.T."/>
            <person name="Trejos Z.T."/>
            <person name="Usmani K.U."/>
            <person name="Varghese R.V."/>
            <person name="Vattathil S.V."/>
            <person name="Vee V.V."/>
            <person name="Walker D.W."/>
            <person name="Weissenberger G.W."/>
            <person name="White C.W."/>
            <person name="Williams A.W."/>
            <person name="Woodworth J.W."/>
            <person name="Wright R.W."/>
            <person name="Zhu Y.Z."/>
            <person name="Han Y.H."/>
            <person name="Newsham I.N."/>
            <person name="Nazareth L.N."/>
            <person name="Worley K.W."/>
            <person name="Muzny D.M."/>
            <person name="Rogers J.R."/>
            <person name="Gibbs R.G."/>
        </authorList>
    </citation>
    <scope>NUCLEOTIDE SEQUENCE [LARGE SCALE GENOMIC DNA]</scope>
</reference>
<dbReference type="Proteomes" id="UP000028761">
    <property type="component" value="Chromosome 12"/>
</dbReference>
<gene>
    <name evidence="3" type="primary">PATE3</name>
</gene>
<evidence type="ECO:0000256" key="1">
    <source>
        <dbReference type="SAM" id="SignalP"/>
    </source>
</evidence>
<evidence type="ECO:0000313" key="3">
    <source>
        <dbReference type="Ensembl" id="ENSPANP00000004381.2"/>
    </source>
</evidence>
<dbReference type="Bgee" id="ENSPANG00000019797">
    <property type="expression patterns" value="Expressed in adult mammalian kidney and 2 other cell types or tissues"/>
</dbReference>
<dbReference type="HOGENOM" id="CLU_178161_0_0_1"/>
<keyword evidence="4" id="KW-1185">Reference proteome</keyword>
<feature type="chain" id="PRO_5014195362" evidence="1">
    <location>
        <begin position="21"/>
        <end position="98"/>
    </location>
</feature>
<dbReference type="Ensembl" id="ENSPANT00000028359.3">
    <property type="protein sequence ID" value="ENSPANP00000004381.2"/>
    <property type="gene ID" value="ENSPANG00000019797.3"/>
</dbReference>
<feature type="domain" description="UPAR/Ly6" evidence="2">
    <location>
        <begin position="20"/>
        <end position="96"/>
    </location>
</feature>
<keyword evidence="1" id="KW-0732">Signal</keyword>
<dbReference type="eggNOG" id="ENOG502TM14">
    <property type="taxonomic scope" value="Eukaryota"/>
</dbReference>
<evidence type="ECO:0000259" key="2">
    <source>
        <dbReference type="Pfam" id="PF00021"/>
    </source>
</evidence>
<organism evidence="3 4">
    <name type="scientific">Papio anubis</name>
    <name type="common">Olive baboon</name>
    <dbReference type="NCBI Taxonomy" id="9555"/>
    <lineage>
        <taxon>Eukaryota</taxon>
        <taxon>Metazoa</taxon>
        <taxon>Chordata</taxon>
        <taxon>Craniata</taxon>
        <taxon>Vertebrata</taxon>
        <taxon>Euteleostomi</taxon>
        <taxon>Mammalia</taxon>
        <taxon>Eutheria</taxon>
        <taxon>Euarchontoglires</taxon>
        <taxon>Primates</taxon>
        <taxon>Haplorrhini</taxon>
        <taxon>Catarrhini</taxon>
        <taxon>Cercopithecidae</taxon>
        <taxon>Cercopithecinae</taxon>
        <taxon>Papio</taxon>
    </lineage>
</organism>
<dbReference type="Pfam" id="PF00021">
    <property type="entry name" value="UPAR_LY6"/>
    <property type="match status" value="1"/>
</dbReference>